<dbReference type="PATRIC" id="fig|28084.5.peg.1718"/>
<dbReference type="GO" id="GO:0032263">
    <property type="term" value="P:GMP salvage"/>
    <property type="evidence" value="ECO:0007669"/>
    <property type="project" value="TreeGrafter"/>
</dbReference>
<keyword evidence="7" id="KW-1185">Reference proteome</keyword>
<evidence type="ECO:0000313" key="5">
    <source>
        <dbReference type="EMBL" id="VEB37524.1"/>
    </source>
</evidence>
<dbReference type="InterPro" id="IPR000836">
    <property type="entry name" value="PRTase_dom"/>
</dbReference>
<name>A0A0W0S8X3_9GAMM</name>
<dbReference type="EC" id="2.4.2.8" evidence="4 5"/>
<dbReference type="SUPFAM" id="SSF53271">
    <property type="entry name" value="PRTase-like"/>
    <property type="match status" value="1"/>
</dbReference>
<evidence type="ECO:0000259" key="3">
    <source>
        <dbReference type="Pfam" id="PF00156"/>
    </source>
</evidence>
<dbReference type="Proteomes" id="UP000054921">
    <property type="component" value="Unassembled WGS sequence"/>
</dbReference>
<dbReference type="GO" id="GO:0046100">
    <property type="term" value="P:hypoxanthine metabolic process"/>
    <property type="evidence" value="ECO:0007669"/>
    <property type="project" value="TreeGrafter"/>
</dbReference>
<evidence type="ECO:0000313" key="7">
    <source>
        <dbReference type="Proteomes" id="UP000277577"/>
    </source>
</evidence>
<dbReference type="GO" id="GO:0005829">
    <property type="term" value="C:cytosol"/>
    <property type="evidence" value="ECO:0007669"/>
    <property type="project" value="TreeGrafter"/>
</dbReference>
<dbReference type="STRING" id="28084.Lche_1583"/>
<protein>
    <submittedName>
        <fullName evidence="5">Hypoxanthine phosphoribosyltransferase</fullName>
    </submittedName>
    <submittedName>
        <fullName evidence="4">Hypoxanthine-guanine phosphoribosyltransferase</fullName>
        <ecNumber evidence="4 5">2.4.2.8</ecNumber>
    </submittedName>
</protein>
<sequence>MTIPDKIKKVYEKSTCLFTTNEVEAALDRMAINIHKELQEQNPVLLCVMVGGLVLLGNLLPRLDFPLEVDYVHATRYQGETTGGDIVWKAKPSANLKGRTVLVVDDILDGGITLAAIIDEVKKLGAEKVYSAVLVDKYRKRVVNGLQKADFVGLQVEDHYIFGYGMDYNEYLRNAPGIFVVHPDHE</sequence>
<dbReference type="EMBL" id="LR134173">
    <property type="protein sequence ID" value="VEB37524.1"/>
    <property type="molecule type" value="Genomic_DNA"/>
</dbReference>
<dbReference type="NCBIfam" id="NF006605">
    <property type="entry name" value="PRK09162.1"/>
    <property type="match status" value="1"/>
</dbReference>
<dbReference type="InterPro" id="IPR050408">
    <property type="entry name" value="HGPRT"/>
</dbReference>
<proteinExistence type="predicted"/>
<reference evidence="5 7" key="2">
    <citation type="submission" date="2018-12" db="EMBL/GenBank/DDBJ databases">
        <authorList>
            <consortium name="Pathogen Informatics"/>
        </authorList>
    </citation>
    <scope>NUCLEOTIDE SEQUENCE [LARGE SCALE GENOMIC DNA]</scope>
    <source>
        <strain evidence="5 7">NCTC11976</strain>
    </source>
</reference>
<comment type="catalytic activity">
    <reaction evidence="1">
        <text>GMP + diphosphate = guanine + 5-phospho-alpha-D-ribose 1-diphosphate</text>
        <dbReference type="Rhea" id="RHEA:25424"/>
        <dbReference type="ChEBI" id="CHEBI:16235"/>
        <dbReference type="ChEBI" id="CHEBI:33019"/>
        <dbReference type="ChEBI" id="CHEBI:58017"/>
        <dbReference type="ChEBI" id="CHEBI:58115"/>
        <dbReference type="EC" id="2.4.2.8"/>
    </reaction>
    <physiologicalReaction direction="right-to-left" evidence="1">
        <dbReference type="Rhea" id="RHEA:25426"/>
    </physiologicalReaction>
</comment>
<evidence type="ECO:0000313" key="6">
    <source>
        <dbReference type="Proteomes" id="UP000054921"/>
    </source>
</evidence>
<dbReference type="OrthoDB" id="9802824at2"/>
<gene>
    <name evidence="4" type="primary">ppt_2</name>
    <name evidence="5" type="synonym">hpt_2</name>
    <name evidence="4" type="ORF">Lche_1583</name>
    <name evidence="5" type="ORF">NCTC11976_02260</name>
</gene>
<evidence type="ECO:0000313" key="4">
    <source>
        <dbReference type="EMBL" id="KTC79563.1"/>
    </source>
</evidence>
<dbReference type="Proteomes" id="UP000277577">
    <property type="component" value="Chromosome"/>
</dbReference>
<dbReference type="Gene3D" id="3.40.50.2020">
    <property type="match status" value="1"/>
</dbReference>
<dbReference type="GO" id="GO:0032264">
    <property type="term" value="P:IMP salvage"/>
    <property type="evidence" value="ECO:0007669"/>
    <property type="project" value="TreeGrafter"/>
</dbReference>
<evidence type="ECO:0000256" key="1">
    <source>
        <dbReference type="ARBA" id="ARBA00048811"/>
    </source>
</evidence>
<dbReference type="PANTHER" id="PTHR43340:SF1">
    <property type="entry name" value="HYPOXANTHINE PHOSPHORIBOSYLTRANSFERASE"/>
    <property type="match status" value="1"/>
</dbReference>
<keyword evidence="4" id="KW-0808">Transferase</keyword>
<dbReference type="Pfam" id="PF00156">
    <property type="entry name" value="Pribosyltran"/>
    <property type="match status" value="1"/>
</dbReference>
<feature type="domain" description="Phosphoribosyltransferase" evidence="3">
    <location>
        <begin position="21"/>
        <end position="166"/>
    </location>
</feature>
<dbReference type="GO" id="GO:0000287">
    <property type="term" value="F:magnesium ion binding"/>
    <property type="evidence" value="ECO:0007669"/>
    <property type="project" value="TreeGrafter"/>
</dbReference>
<dbReference type="GO" id="GO:0006178">
    <property type="term" value="P:guanine salvage"/>
    <property type="evidence" value="ECO:0007669"/>
    <property type="project" value="TreeGrafter"/>
</dbReference>
<accession>A0A0W0S8X3</accession>
<organism evidence="4 6">
    <name type="scientific">Legionella cherrii</name>
    <dbReference type="NCBI Taxonomy" id="28084"/>
    <lineage>
        <taxon>Bacteria</taxon>
        <taxon>Pseudomonadati</taxon>
        <taxon>Pseudomonadota</taxon>
        <taxon>Gammaproteobacteria</taxon>
        <taxon>Legionellales</taxon>
        <taxon>Legionellaceae</taxon>
        <taxon>Legionella</taxon>
    </lineage>
</organism>
<dbReference type="GO" id="GO:0004422">
    <property type="term" value="F:hypoxanthine phosphoribosyltransferase activity"/>
    <property type="evidence" value="ECO:0007669"/>
    <property type="project" value="TreeGrafter"/>
</dbReference>
<evidence type="ECO:0000256" key="2">
    <source>
        <dbReference type="ARBA" id="ARBA00049402"/>
    </source>
</evidence>
<keyword evidence="4" id="KW-0328">Glycosyltransferase</keyword>
<dbReference type="AlphaFoldDB" id="A0A0W0S8X3"/>
<comment type="catalytic activity">
    <reaction evidence="2">
        <text>IMP + diphosphate = hypoxanthine + 5-phospho-alpha-D-ribose 1-diphosphate</text>
        <dbReference type="Rhea" id="RHEA:17973"/>
        <dbReference type="ChEBI" id="CHEBI:17368"/>
        <dbReference type="ChEBI" id="CHEBI:33019"/>
        <dbReference type="ChEBI" id="CHEBI:58017"/>
        <dbReference type="ChEBI" id="CHEBI:58053"/>
        <dbReference type="EC" id="2.4.2.8"/>
    </reaction>
    <physiologicalReaction direction="right-to-left" evidence="2">
        <dbReference type="Rhea" id="RHEA:17975"/>
    </physiologicalReaction>
</comment>
<dbReference type="RefSeq" id="WP_028380558.1">
    <property type="nucleotide sequence ID" value="NZ_CAAAIT010000001.1"/>
</dbReference>
<dbReference type="PANTHER" id="PTHR43340">
    <property type="entry name" value="HYPOXANTHINE-GUANINE PHOSPHORIBOSYLTRANSFERASE"/>
    <property type="match status" value="1"/>
</dbReference>
<dbReference type="InterPro" id="IPR029057">
    <property type="entry name" value="PRTase-like"/>
</dbReference>
<dbReference type="CDD" id="cd06223">
    <property type="entry name" value="PRTases_typeI"/>
    <property type="match status" value="1"/>
</dbReference>
<reference evidence="4 6" key="1">
    <citation type="submission" date="2015-11" db="EMBL/GenBank/DDBJ databases">
        <title>Genomic analysis of 38 Legionella species identifies large and diverse effector repertoires.</title>
        <authorList>
            <person name="Burstein D."/>
            <person name="Amaro F."/>
            <person name="Zusman T."/>
            <person name="Lifshitz Z."/>
            <person name="Cohen O."/>
            <person name="Gilbert J.A."/>
            <person name="Pupko T."/>
            <person name="Shuman H.A."/>
            <person name="Segal G."/>
        </authorList>
    </citation>
    <scope>NUCLEOTIDE SEQUENCE [LARGE SCALE GENOMIC DNA]</scope>
    <source>
        <strain evidence="4 6">ORW</strain>
    </source>
</reference>
<dbReference type="EMBL" id="LNXW01000013">
    <property type="protein sequence ID" value="KTC79563.1"/>
    <property type="molecule type" value="Genomic_DNA"/>
</dbReference>